<organism evidence="2 3">
    <name type="scientific">Aeromicrobium marinum DSM 15272</name>
    <dbReference type="NCBI Taxonomy" id="585531"/>
    <lineage>
        <taxon>Bacteria</taxon>
        <taxon>Bacillati</taxon>
        <taxon>Actinomycetota</taxon>
        <taxon>Actinomycetes</taxon>
        <taxon>Propionibacteriales</taxon>
        <taxon>Nocardioidaceae</taxon>
        <taxon>Aeromicrobium</taxon>
    </lineage>
</organism>
<dbReference type="HOGENOM" id="CLU_020066_0_0_11"/>
<evidence type="ECO:0000313" key="3">
    <source>
        <dbReference type="Proteomes" id="UP000003111"/>
    </source>
</evidence>
<dbReference type="Proteomes" id="UP000003111">
    <property type="component" value="Unassembled WGS sequence"/>
</dbReference>
<dbReference type="eggNOG" id="COG0610">
    <property type="taxonomic scope" value="Bacteria"/>
</dbReference>
<evidence type="ECO:0000313" key="2">
    <source>
        <dbReference type="EMBL" id="EFQ84267.1"/>
    </source>
</evidence>
<protein>
    <recommendedName>
        <fullName evidence="1">Putative endonuclease Z1 domain-containing protein</fullName>
    </recommendedName>
</protein>
<dbReference type="Pfam" id="PF10593">
    <property type="entry name" value="Z1"/>
    <property type="match status" value="1"/>
</dbReference>
<accession>E2SAJ3</accession>
<evidence type="ECO:0000259" key="1">
    <source>
        <dbReference type="Pfam" id="PF10593"/>
    </source>
</evidence>
<feature type="domain" description="Putative endonuclease Z1" evidence="1">
    <location>
        <begin position="319"/>
        <end position="530"/>
    </location>
</feature>
<dbReference type="EMBL" id="ACLF03000003">
    <property type="protein sequence ID" value="EFQ84267.1"/>
    <property type="molecule type" value="Genomic_DNA"/>
</dbReference>
<reference evidence="2" key="1">
    <citation type="submission" date="2010-08" db="EMBL/GenBank/DDBJ databases">
        <authorList>
            <person name="Muzny D."/>
            <person name="Qin X."/>
            <person name="Buhay C."/>
            <person name="Dugan-Rocha S."/>
            <person name="Ding Y."/>
            <person name="Chen G."/>
            <person name="Hawes A."/>
            <person name="Holder M."/>
            <person name="Jhangiani S."/>
            <person name="Johnson A."/>
            <person name="Khan Z."/>
            <person name="Li Z."/>
            <person name="Liu W."/>
            <person name="Liu X."/>
            <person name="Perez L."/>
            <person name="Shen H."/>
            <person name="Wang Q."/>
            <person name="Watt J."/>
            <person name="Xi L."/>
            <person name="Xin Y."/>
            <person name="Zhou J."/>
            <person name="Deng J."/>
            <person name="Jiang H."/>
            <person name="Liu Y."/>
            <person name="Qu J."/>
            <person name="Song X.-Z."/>
            <person name="Zhang L."/>
            <person name="Villasana D."/>
            <person name="Johnson A."/>
            <person name="Liu J."/>
            <person name="Liyanage D."/>
            <person name="Lorensuhewa L."/>
            <person name="Robinson T."/>
            <person name="Song A."/>
            <person name="Song B.-B."/>
            <person name="Dinh H."/>
            <person name="Thornton R."/>
            <person name="Coyle M."/>
            <person name="Francisco L."/>
            <person name="Jackson L."/>
            <person name="Javaid M."/>
            <person name="Korchina V."/>
            <person name="Kovar C."/>
            <person name="Mata R."/>
            <person name="Mathew T."/>
            <person name="Ngo R."/>
            <person name="Nguyen L."/>
            <person name="Nguyen N."/>
            <person name="Okwuonu G."/>
            <person name="Ongeri F."/>
            <person name="Pham C."/>
            <person name="Simmons D."/>
            <person name="Wilczek-Boney K."/>
            <person name="Hale W."/>
            <person name="Jakkamsetti A."/>
            <person name="Pham P."/>
            <person name="Ruth R."/>
            <person name="San Lucas F."/>
            <person name="Warren J."/>
            <person name="Zhang J."/>
            <person name="Zhao Z."/>
            <person name="Zhou C."/>
            <person name="Zhu D."/>
            <person name="Lee S."/>
            <person name="Bess C."/>
            <person name="Blankenburg K."/>
            <person name="Forbes L."/>
            <person name="Fu Q."/>
            <person name="Gubbala S."/>
            <person name="Hirani K."/>
            <person name="Jayaseelan J.C."/>
            <person name="Lara F."/>
            <person name="Munidasa M."/>
            <person name="Palculict T."/>
            <person name="Patil S."/>
            <person name="Pu L.-L."/>
            <person name="Saada N."/>
            <person name="Tang L."/>
            <person name="Weissenberger G."/>
            <person name="Zhu Y."/>
            <person name="Hemphill L."/>
            <person name="Shang Y."/>
            <person name="Youmans B."/>
            <person name="Ayvaz T."/>
            <person name="Ross M."/>
            <person name="Santibanez J."/>
            <person name="Aqrawi P."/>
            <person name="Gross S."/>
            <person name="Joshi V."/>
            <person name="Fowler G."/>
            <person name="Nazareth L."/>
            <person name="Reid J."/>
            <person name="Worley K."/>
            <person name="Petrosino J."/>
            <person name="Highlander S."/>
            <person name="Gibbs R."/>
        </authorList>
    </citation>
    <scope>NUCLEOTIDE SEQUENCE [LARGE SCALE GENOMIC DNA]</scope>
    <source>
        <strain evidence="2">DSM 15272</strain>
    </source>
</reference>
<dbReference type="STRING" id="585531.HMPREF0063_10983"/>
<dbReference type="AlphaFoldDB" id="E2SAJ3"/>
<gene>
    <name evidence="2" type="ORF">HMPREF0063_10983</name>
</gene>
<keyword evidence="3" id="KW-1185">Reference proteome</keyword>
<dbReference type="InterPro" id="IPR018310">
    <property type="entry name" value="Put_endonuclease_Z1-dom"/>
</dbReference>
<comment type="caution">
    <text evidence="2">The sequence shown here is derived from an EMBL/GenBank/DDBJ whole genome shotgun (WGS) entry which is preliminary data.</text>
</comment>
<sequence length="741" mass="81278">MTDMTDDQQHVEVVPAAAADPLASWAPTIGPETTSLVQTALSDDATRAQVLTQTRSILARCVDPASGQAQPRTGLVVGYVQSGKTLSFTTLTAMARDNGFPLVILLAGTKISLHSQTADRLVKDLRVERDGGLSPWFLLRNPDATSLRANEIATHVKAMTNPKTPEMFRRTTVVTVMKNTTRLTNVRDLLALLGNYGVPIESLPVLVIDDEADQAGMNAGRVVDGVKEETATYASILGLRDAAPNSSYVMYTATPQAPLLISLADALSPDHVNVLSPGLGYTGGKYFFDDHRGSFVRTMNDAEVADALDSAAAEPPEPLKSAFATFFLAKAMLPHEQMVSMLVHPSHGVEMHTIYGQFVETLRSSWADLLASRSIDRDELVDAYFRPAYDDLVSTAQREVPPLDELLESIHWWMGATQVRVINSDPTNADDLNWATAPAWIVIGGNKLDRGFTIEGLAVTFMPRGVGVGNADTIQQRARFFGYKASYGDLCRAWLPVSLADSYEHYVEHEEHLRAELKKAELAGMSLKDWTRQMLLDPTFKATRKAVIELPYLHSRFRGGTWNAVDRIGDLGAMAGVNRDRLHRFNAQHGGDVVDDPRDQRTTEYRNQVYETSLAAVVDELLIDWQGTVEDQVLVQQLCLVLKARLDDRPNLGAQIYLMDGLRERSRSLASDGAAVSNLQQGKAPNGPYQGDREFFSDELFSLQVHNVTGKSGPAWNAIGLNFRLPHDLAGGALIQLDGDL</sequence>
<name>E2SAJ3_9ACTN</name>
<proteinExistence type="predicted"/>